<gene>
    <name evidence="3" type="ORF">LX12_001063</name>
</gene>
<proteinExistence type="predicted"/>
<evidence type="ECO:0000313" key="3">
    <source>
        <dbReference type="EMBL" id="MCP2159884.1"/>
    </source>
</evidence>
<keyword evidence="4" id="KW-1185">Reference proteome</keyword>
<keyword evidence="1" id="KW-0472">Membrane</keyword>
<keyword evidence="1" id="KW-1133">Transmembrane helix</keyword>
<reference evidence="3 4" key="1">
    <citation type="submission" date="2022-06" db="EMBL/GenBank/DDBJ databases">
        <title>Genomic Encyclopedia of Archaeal and Bacterial Type Strains, Phase II (KMG-II): from individual species to whole genera.</title>
        <authorList>
            <person name="Goeker M."/>
        </authorList>
    </citation>
    <scope>NUCLEOTIDE SEQUENCE [LARGE SCALE GENOMIC DNA]</scope>
    <source>
        <strain evidence="3 4">DSM 45037</strain>
    </source>
</reference>
<evidence type="ECO:0000259" key="2">
    <source>
        <dbReference type="Pfam" id="PF10756"/>
    </source>
</evidence>
<dbReference type="InterPro" id="IPR019692">
    <property type="entry name" value="CFP-6_PH"/>
</dbReference>
<accession>A0ABT1GY23</accession>
<organism evidence="3 4">
    <name type="scientific">Williamsia serinedens</name>
    <dbReference type="NCBI Taxonomy" id="391736"/>
    <lineage>
        <taxon>Bacteria</taxon>
        <taxon>Bacillati</taxon>
        <taxon>Actinomycetota</taxon>
        <taxon>Actinomycetes</taxon>
        <taxon>Mycobacteriales</taxon>
        <taxon>Nocardiaceae</taxon>
        <taxon>Williamsia</taxon>
    </lineage>
</organism>
<dbReference type="EMBL" id="JAMTCG010000002">
    <property type="protein sequence ID" value="MCP2159884.1"/>
    <property type="molecule type" value="Genomic_DNA"/>
</dbReference>
<dbReference type="Pfam" id="PF10756">
    <property type="entry name" value="bPH_6"/>
    <property type="match status" value="1"/>
</dbReference>
<sequence>MLGAAAIASLSDPGGTVIMGVAAVLLLVLGTTALVVRPRLVVSPARIRLRTLRGTVEYTPSEVSRVRVVATARLGRKTPTLEFDLPNDRLVVMGRWDLGSHPDDVVDALERAGFPVSR</sequence>
<name>A0ABT1GY23_9NOCA</name>
<feature type="transmembrane region" description="Helical" evidence="1">
    <location>
        <begin position="17"/>
        <end position="36"/>
    </location>
</feature>
<comment type="caution">
    <text evidence="3">The sequence shown here is derived from an EMBL/GenBank/DDBJ whole genome shotgun (WGS) entry which is preliminary data.</text>
</comment>
<protein>
    <submittedName>
        <fullName evidence="3">PH domain-containing protein</fullName>
    </submittedName>
</protein>
<keyword evidence="1" id="KW-0812">Transmembrane</keyword>
<evidence type="ECO:0000313" key="4">
    <source>
        <dbReference type="Proteomes" id="UP001205740"/>
    </source>
</evidence>
<feature type="domain" description="Low molecular weight protein antigen 6 PH" evidence="2">
    <location>
        <begin position="37"/>
        <end position="113"/>
    </location>
</feature>
<evidence type="ECO:0000256" key="1">
    <source>
        <dbReference type="SAM" id="Phobius"/>
    </source>
</evidence>
<dbReference type="Proteomes" id="UP001205740">
    <property type="component" value="Unassembled WGS sequence"/>
</dbReference>